<gene>
    <name evidence="11" type="ORF">EJB05_21687</name>
</gene>
<dbReference type="EMBL" id="RWGY01000011">
    <property type="protein sequence ID" value="TVU30081.1"/>
    <property type="molecule type" value="Genomic_DNA"/>
</dbReference>
<keyword evidence="5" id="KW-0812">Transmembrane</keyword>
<evidence type="ECO:0000259" key="10">
    <source>
        <dbReference type="Pfam" id="PF04535"/>
    </source>
</evidence>
<feature type="domain" description="Casparian strip membrane protein" evidence="10">
    <location>
        <begin position="45"/>
        <end position="159"/>
    </location>
</feature>
<dbReference type="InterPro" id="IPR006702">
    <property type="entry name" value="CASP_dom"/>
</dbReference>
<protein>
    <recommendedName>
        <fullName evidence="8">CASP-like protein</fullName>
    </recommendedName>
</protein>
<sequence length="175" mass="18919">MCAKLAVNLMTNPAVPDSTDEQEVESGTQDKGNPPAQQFPPSPLWSLVFRVLQFTLAFWAMCTMRLTSDYTDAPAFVSLVNQCICQCAWSSLLAIAELCSLYGYGSSLFQNSKIRRGVSIGDLVLQGSLFDAACGAASLITFSNDLQECSWNNCPVYEKATLLAFGSYGSSLLPS</sequence>
<dbReference type="PANTHER" id="PTHR32021">
    <property type="entry name" value="CASP-LIKE PROTEIN 5B3"/>
    <property type="match status" value="1"/>
</dbReference>
<dbReference type="InterPro" id="IPR045009">
    <property type="entry name" value="CASPL-5"/>
</dbReference>
<organism evidence="11 12">
    <name type="scientific">Eragrostis curvula</name>
    <name type="common">weeping love grass</name>
    <dbReference type="NCBI Taxonomy" id="38414"/>
    <lineage>
        <taxon>Eukaryota</taxon>
        <taxon>Viridiplantae</taxon>
        <taxon>Streptophyta</taxon>
        <taxon>Embryophyta</taxon>
        <taxon>Tracheophyta</taxon>
        <taxon>Spermatophyta</taxon>
        <taxon>Magnoliopsida</taxon>
        <taxon>Liliopsida</taxon>
        <taxon>Poales</taxon>
        <taxon>Poaceae</taxon>
        <taxon>PACMAD clade</taxon>
        <taxon>Chloridoideae</taxon>
        <taxon>Eragrostideae</taxon>
        <taxon>Eragrostidinae</taxon>
        <taxon>Eragrostis</taxon>
    </lineage>
</organism>
<feature type="region of interest" description="Disordered" evidence="9">
    <location>
        <begin position="13"/>
        <end position="37"/>
    </location>
</feature>
<keyword evidence="12" id="KW-1185">Reference proteome</keyword>
<evidence type="ECO:0000256" key="6">
    <source>
        <dbReference type="ARBA" id="ARBA00022989"/>
    </source>
</evidence>
<evidence type="ECO:0000313" key="12">
    <source>
        <dbReference type="Proteomes" id="UP000324897"/>
    </source>
</evidence>
<keyword evidence="4 8" id="KW-1003">Cell membrane</keyword>
<comment type="subcellular location">
    <subcellularLocation>
        <location evidence="1 8">Cell membrane</location>
        <topology evidence="1 8">Multi-pass membrane protein</topology>
    </subcellularLocation>
</comment>
<comment type="subunit">
    <text evidence="3 8">Homodimer and heterodimers.</text>
</comment>
<evidence type="ECO:0000256" key="3">
    <source>
        <dbReference type="ARBA" id="ARBA00011489"/>
    </source>
</evidence>
<comment type="similarity">
    <text evidence="2 8">Belongs to the Casparian strip membrane proteins (CASP) family.</text>
</comment>
<evidence type="ECO:0000256" key="8">
    <source>
        <dbReference type="RuleBase" id="RU361233"/>
    </source>
</evidence>
<keyword evidence="7" id="KW-0472">Membrane</keyword>
<reference evidence="11 12" key="1">
    <citation type="journal article" date="2019" name="Sci. Rep.">
        <title>A high-quality genome of Eragrostis curvula grass provides insights into Poaceae evolution and supports new strategies to enhance forage quality.</title>
        <authorList>
            <person name="Carballo J."/>
            <person name="Santos B.A.C.M."/>
            <person name="Zappacosta D."/>
            <person name="Garbus I."/>
            <person name="Selva J.P."/>
            <person name="Gallo C.A."/>
            <person name="Diaz A."/>
            <person name="Albertini E."/>
            <person name="Caccamo M."/>
            <person name="Echenique V."/>
        </authorList>
    </citation>
    <scope>NUCLEOTIDE SEQUENCE [LARGE SCALE GENOMIC DNA]</scope>
    <source>
        <strain evidence="12">cv. Victoria</strain>
        <tissue evidence="11">Leaf</tissue>
    </source>
</reference>
<evidence type="ECO:0000313" key="11">
    <source>
        <dbReference type="EMBL" id="TVU30081.1"/>
    </source>
</evidence>
<feature type="non-terminal residue" evidence="11">
    <location>
        <position position="1"/>
    </location>
</feature>
<dbReference type="PANTHER" id="PTHR32021:SF1">
    <property type="entry name" value="CASP-LIKE PROTEIN 5A1"/>
    <property type="match status" value="1"/>
</dbReference>
<name>A0A5J9V3X7_9POAL</name>
<evidence type="ECO:0000256" key="4">
    <source>
        <dbReference type="ARBA" id="ARBA00022475"/>
    </source>
</evidence>
<dbReference type="Gramene" id="TVU30081">
    <property type="protein sequence ID" value="TVU30081"/>
    <property type="gene ID" value="EJB05_21687"/>
</dbReference>
<feature type="non-terminal residue" evidence="11">
    <location>
        <position position="175"/>
    </location>
</feature>
<keyword evidence="6" id="KW-1133">Transmembrane helix</keyword>
<comment type="caution">
    <text evidence="11">The sequence shown here is derived from an EMBL/GenBank/DDBJ whole genome shotgun (WGS) entry which is preliminary data.</text>
</comment>
<dbReference type="AlphaFoldDB" id="A0A5J9V3X7"/>
<evidence type="ECO:0000256" key="7">
    <source>
        <dbReference type="ARBA" id="ARBA00023136"/>
    </source>
</evidence>
<evidence type="ECO:0000256" key="1">
    <source>
        <dbReference type="ARBA" id="ARBA00004651"/>
    </source>
</evidence>
<proteinExistence type="inferred from homology"/>
<evidence type="ECO:0000256" key="5">
    <source>
        <dbReference type="ARBA" id="ARBA00022692"/>
    </source>
</evidence>
<dbReference type="GO" id="GO:0005886">
    <property type="term" value="C:plasma membrane"/>
    <property type="evidence" value="ECO:0007669"/>
    <property type="project" value="UniProtKB-SubCell"/>
</dbReference>
<evidence type="ECO:0000256" key="9">
    <source>
        <dbReference type="SAM" id="MobiDB-lite"/>
    </source>
</evidence>
<evidence type="ECO:0000256" key="2">
    <source>
        <dbReference type="ARBA" id="ARBA00007651"/>
    </source>
</evidence>
<dbReference type="Proteomes" id="UP000324897">
    <property type="component" value="Chromosome 1"/>
</dbReference>
<dbReference type="Pfam" id="PF04535">
    <property type="entry name" value="CASP_dom"/>
    <property type="match status" value="1"/>
</dbReference>
<accession>A0A5J9V3X7</accession>